<dbReference type="InterPro" id="IPR027038">
    <property type="entry name" value="RanGap"/>
</dbReference>
<sequence length="510" mass="54597">MSAWGKNGSARSCDDLLKRVEENDPRLTEITVLPLKKFGSREIFRLVKCLDSEKNTHLRSLQASGHGIDDHTALEALGRALGMPLESIAVGDSNMGDGGVCALCRGIECNKKIEDGQNTGGLKAIDLSFKNVGKEGLRAIIRVLGALQSLDSIDLSRNENIGPSFDFLEFVSTKQPIFPGLVDLDLSGCRLDTSSCTTLLQAMQPIEDEDGQEKQTSERTSRNLVLKLNSNNFSDPLQVKDMMNVLSQGSLVSQLYISACQIGDDGMEHMINECCKSGVNNDATNFQSLHTLDVSNNDLSSIASLANRLHQSANGNSHYFSNLKSLNLSNNPLGANLLSSIGSNVQWISSLEELDLSNTTCEIPGAVELICRSNSQSASLKKLNLFGNKLGSDGFLELAKVLRGGHASLEYLDLGGNGATESGVVELVKAVTSLSLTESEEKEELPSGESTLRVLVVGGNSGGQALEKVINEAGTTHPDLDIARDKAKKKQGVPNGGNMMNNTPGTSWTS</sequence>
<feature type="compositionally biased region" description="Low complexity" evidence="4">
    <location>
        <begin position="492"/>
        <end position="510"/>
    </location>
</feature>
<reference evidence="5 6" key="1">
    <citation type="submission" date="2019-01" db="EMBL/GenBank/DDBJ databases">
        <authorList>
            <person name="Ferrante I. M."/>
        </authorList>
    </citation>
    <scope>NUCLEOTIDE SEQUENCE [LARGE SCALE GENOMIC DNA]</scope>
    <source>
        <strain evidence="5 6">B856</strain>
    </source>
</reference>
<keyword evidence="6" id="KW-1185">Reference proteome</keyword>
<dbReference type="GO" id="GO:0006913">
    <property type="term" value="P:nucleocytoplasmic transport"/>
    <property type="evidence" value="ECO:0007669"/>
    <property type="project" value="TreeGrafter"/>
</dbReference>
<evidence type="ECO:0000256" key="1">
    <source>
        <dbReference type="ARBA" id="ARBA00022468"/>
    </source>
</evidence>
<evidence type="ECO:0000256" key="3">
    <source>
        <dbReference type="ARBA" id="ARBA00022737"/>
    </source>
</evidence>
<dbReference type="SMART" id="SM00368">
    <property type="entry name" value="LRR_RI"/>
    <property type="match status" value="4"/>
</dbReference>
<dbReference type="OrthoDB" id="6500038at2759"/>
<dbReference type="GO" id="GO:0005829">
    <property type="term" value="C:cytosol"/>
    <property type="evidence" value="ECO:0007669"/>
    <property type="project" value="TreeGrafter"/>
</dbReference>
<dbReference type="SUPFAM" id="SSF52047">
    <property type="entry name" value="RNI-like"/>
    <property type="match status" value="1"/>
</dbReference>
<keyword evidence="3" id="KW-0677">Repeat</keyword>
<dbReference type="InterPro" id="IPR032675">
    <property type="entry name" value="LRR_dom_sf"/>
</dbReference>
<dbReference type="AlphaFoldDB" id="A0A448Z4C3"/>
<gene>
    <name evidence="5" type="ORF">PSNMU_V1.4_AUG-EV-PASAV3_0036130</name>
</gene>
<evidence type="ECO:0000256" key="2">
    <source>
        <dbReference type="ARBA" id="ARBA00022614"/>
    </source>
</evidence>
<dbReference type="Pfam" id="PF00560">
    <property type="entry name" value="LRR_1"/>
    <property type="match status" value="1"/>
</dbReference>
<name>A0A448Z4C3_9STRA</name>
<proteinExistence type="predicted"/>
<keyword evidence="2" id="KW-0433">Leucine-rich repeat</keyword>
<dbReference type="PROSITE" id="PS51450">
    <property type="entry name" value="LRR"/>
    <property type="match status" value="1"/>
</dbReference>
<dbReference type="GO" id="GO:0031267">
    <property type="term" value="F:small GTPase binding"/>
    <property type="evidence" value="ECO:0007669"/>
    <property type="project" value="TreeGrafter"/>
</dbReference>
<evidence type="ECO:0000313" key="5">
    <source>
        <dbReference type="EMBL" id="VEU36840.1"/>
    </source>
</evidence>
<dbReference type="GO" id="GO:0005634">
    <property type="term" value="C:nucleus"/>
    <property type="evidence" value="ECO:0007669"/>
    <property type="project" value="TreeGrafter"/>
</dbReference>
<dbReference type="InterPro" id="IPR001611">
    <property type="entry name" value="Leu-rich_rpt"/>
</dbReference>
<keyword evidence="1" id="KW-0343">GTPase activation</keyword>
<feature type="region of interest" description="Disordered" evidence="4">
    <location>
        <begin position="486"/>
        <end position="510"/>
    </location>
</feature>
<dbReference type="EMBL" id="CAACVS010000105">
    <property type="protein sequence ID" value="VEU36840.1"/>
    <property type="molecule type" value="Genomic_DNA"/>
</dbReference>
<dbReference type="PANTHER" id="PTHR24113:SF12">
    <property type="entry name" value="RAN GTPASE-ACTIVATING PROTEIN 1"/>
    <property type="match status" value="1"/>
</dbReference>
<dbReference type="GO" id="GO:0005096">
    <property type="term" value="F:GTPase activator activity"/>
    <property type="evidence" value="ECO:0007669"/>
    <property type="project" value="UniProtKB-KW"/>
</dbReference>
<accession>A0A448Z4C3</accession>
<evidence type="ECO:0000313" key="6">
    <source>
        <dbReference type="Proteomes" id="UP000291116"/>
    </source>
</evidence>
<dbReference type="Pfam" id="PF13516">
    <property type="entry name" value="LRR_6"/>
    <property type="match status" value="1"/>
</dbReference>
<evidence type="ECO:0000256" key="4">
    <source>
        <dbReference type="SAM" id="MobiDB-lite"/>
    </source>
</evidence>
<dbReference type="Gene3D" id="3.80.10.10">
    <property type="entry name" value="Ribonuclease Inhibitor"/>
    <property type="match status" value="3"/>
</dbReference>
<dbReference type="GO" id="GO:0048471">
    <property type="term" value="C:perinuclear region of cytoplasm"/>
    <property type="evidence" value="ECO:0007669"/>
    <property type="project" value="TreeGrafter"/>
</dbReference>
<dbReference type="Proteomes" id="UP000291116">
    <property type="component" value="Unassembled WGS sequence"/>
</dbReference>
<organism evidence="5 6">
    <name type="scientific">Pseudo-nitzschia multistriata</name>
    <dbReference type="NCBI Taxonomy" id="183589"/>
    <lineage>
        <taxon>Eukaryota</taxon>
        <taxon>Sar</taxon>
        <taxon>Stramenopiles</taxon>
        <taxon>Ochrophyta</taxon>
        <taxon>Bacillariophyta</taxon>
        <taxon>Bacillariophyceae</taxon>
        <taxon>Bacillariophycidae</taxon>
        <taxon>Bacillariales</taxon>
        <taxon>Bacillariaceae</taxon>
        <taxon>Pseudo-nitzschia</taxon>
    </lineage>
</organism>
<dbReference type="PANTHER" id="PTHR24113">
    <property type="entry name" value="RAN GTPASE-ACTIVATING PROTEIN 1"/>
    <property type="match status" value="1"/>
</dbReference>
<protein>
    <submittedName>
        <fullName evidence="5">Uncharacterized protein</fullName>
    </submittedName>
</protein>